<name>A0A0A0KJP4_CUCSA</name>
<gene>
    <name evidence="2" type="ORF">Csa_5G137960</name>
</gene>
<sequence>MLTILVELISVFVVSNCLSLNRFRKTSPHEPRIIYSTNSIEKVTLKKLGGGVRRATRVVVACGVERRVAARATRGCEGVHDEVKARCMVKGREIGKTGKLGKF</sequence>
<reference evidence="2 3" key="3">
    <citation type="journal article" date="2010" name="BMC Genomics">
        <title>Transcriptome sequencing and comparative analysis of cucumber flowers with different sex types.</title>
        <authorList>
            <person name="Guo S."/>
            <person name="Zheng Y."/>
            <person name="Joung J.G."/>
            <person name="Liu S."/>
            <person name="Zhang Z."/>
            <person name="Crasta O.R."/>
            <person name="Sobral B.W."/>
            <person name="Xu Y."/>
            <person name="Huang S."/>
            <person name="Fei Z."/>
        </authorList>
    </citation>
    <scope>NUCLEOTIDE SEQUENCE [LARGE SCALE GENOMIC DNA]</scope>
    <source>
        <strain evidence="3">cv. 9930</strain>
    </source>
</reference>
<reference evidence="2 3" key="2">
    <citation type="journal article" date="2009" name="PLoS ONE">
        <title>An integrated genetic and cytogenetic map of the cucumber genome.</title>
        <authorList>
            <person name="Ren Y."/>
            <person name="Zhang Z."/>
            <person name="Liu J."/>
            <person name="Staub J.E."/>
            <person name="Han Y."/>
            <person name="Cheng Z."/>
            <person name="Li X."/>
            <person name="Lu J."/>
            <person name="Miao H."/>
            <person name="Kang H."/>
            <person name="Xie B."/>
            <person name="Gu X."/>
            <person name="Wang X."/>
            <person name="Du Y."/>
            <person name="Jin W."/>
            <person name="Huang S."/>
        </authorList>
    </citation>
    <scope>NUCLEOTIDE SEQUENCE [LARGE SCALE GENOMIC DNA]</scope>
    <source>
        <strain evidence="3">cv. 9930</strain>
    </source>
</reference>
<accession>A0A0A0KJP4</accession>
<dbReference type="Gramene" id="KGN49813">
    <property type="protein sequence ID" value="KGN49813"/>
    <property type="gene ID" value="Csa_5G137960"/>
</dbReference>
<keyword evidence="3" id="KW-1185">Reference proteome</keyword>
<reference evidence="2 3" key="4">
    <citation type="journal article" date="2011" name="BMC Genomics">
        <title>RNA-Seq improves annotation of protein-coding genes in the cucumber genome.</title>
        <authorList>
            <person name="Li Z."/>
            <person name="Zhang Z."/>
            <person name="Yan P."/>
            <person name="Huang S."/>
            <person name="Fei Z."/>
            <person name="Lin K."/>
        </authorList>
    </citation>
    <scope>NUCLEOTIDE SEQUENCE [LARGE SCALE GENOMIC DNA]</scope>
    <source>
        <strain evidence="3">cv. 9930</strain>
    </source>
</reference>
<evidence type="ECO:0000313" key="3">
    <source>
        <dbReference type="Proteomes" id="UP000029981"/>
    </source>
</evidence>
<dbReference type="Proteomes" id="UP000029981">
    <property type="component" value="Chromosome 5"/>
</dbReference>
<reference evidence="2 3" key="1">
    <citation type="journal article" date="2009" name="Nat. Genet.">
        <title>The genome of the cucumber, Cucumis sativus L.</title>
        <authorList>
            <person name="Huang S."/>
            <person name="Li R."/>
            <person name="Zhang Z."/>
            <person name="Li L."/>
            <person name="Gu X."/>
            <person name="Fan W."/>
            <person name="Lucas W.J."/>
            <person name="Wang X."/>
            <person name="Xie B."/>
            <person name="Ni P."/>
            <person name="Ren Y."/>
            <person name="Zhu H."/>
            <person name="Li J."/>
            <person name="Lin K."/>
            <person name="Jin W."/>
            <person name="Fei Z."/>
            <person name="Li G."/>
            <person name="Staub J."/>
            <person name="Kilian A."/>
            <person name="van der Vossen E.A."/>
            <person name="Wu Y."/>
            <person name="Guo J."/>
            <person name="He J."/>
            <person name="Jia Z."/>
            <person name="Ren Y."/>
            <person name="Tian G."/>
            <person name="Lu Y."/>
            <person name="Ruan J."/>
            <person name="Qian W."/>
            <person name="Wang M."/>
            <person name="Huang Q."/>
            <person name="Li B."/>
            <person name="Xuan Z."/>
            <person name="Cao J."/>
            <person name="Asan"/>
            <person name="Wu Z."/>
            <person name="Zhang J."/>
            <person name="Cai Q."/>
            <person name="Bai Y."/>
            <person name="Zhao B."/>
            <person name="Han Y."/>
            <person name="Li Y."/>
            <person name="Li X."/>
            <person name="Wang S."/>
            <person name="Shi Q."/>
            <person name="Liu S."/>
            <person name="Cho W.K."/>
            <person name="Kim J.Y."/>
            <person name="Xu Y."/>
            <person name="Heller-Uszynska K."/>
            <person name="Miao H."/>
            <person name="Cheng Z."/>
            <person name="Zhang S."/>
            <person name="Wu J."/>
            <person name="Yang Y."/>
            <person name="Kang H."/>
            <person name="Li M."/>
            <person name="Liang H."/>
            <person name="Ren X."/>
            <person name="Shi Z."/>
            <person name="Wen M."/>
            <person name="Jian M."/>
            <person name="Yang H."/>
            <person name="Zhang G."/>
            <person name="Yang Z."/>
            <person name="Chen R."/>
            <person name="Liu S."/>
            <person name="Li J."/>
            <person name="Ma L."/>
            <person name="Liu H."/>
            <person name="Zhou Y."/>
            <person name="Zhao J."/>
            <person name="Fang X."/>
            <person name="Li G."/>
            <person name="Fang L."/>
            <person name="Li Y."/>
            <person name="Liu D."/>
            <person name="Zheng H."/>
            <person name="Zhang Y."/>
            <person name="Qin N."/>
            <person name="Li Z."/>
            <person name="Yang G."/>
            <person name="Yang S."/>
            <person name="Bolund L."/>
            <person name="Kristiansen K."/>
            <person name="Zheng H."/>
            <person name="Li S."/>
            <person name="Zhang X."/>
            <person name="Yang H."/>
            <person name="Wang J."/>
            <person name="Sun R."/>
            <person name="Zhang B."/>
            <person name="Jiang S."/>
            <person name="Wang J."/>
            <person name="Du Y."/>
            <person name="Li S."/>
        </authorList>
    </citation>
    <scope>NUCLEOTIDE SEQUENCE [LARGE SCALE GENOMIC DNA]</scope>
    <source>
        <strain evidence="3">cv. 9930</strain>
    </source>
</reference>
<dbReference type="AlphaFoldDB" id="A0A0A0KJP4"/>
<keyword evidence="1" id="KW-0732">Signal</keyword>
<evidence type="ECO:0000313" key="2">
    <source>
        <dbReference type="EMBL" id="KGN49813.1"/>
    </source>
</evidence>
<protein>
    <submittedName>
        <fullName evidence="2">Uncharacterized protein</fullName>
    </submittedName>
</protein>
<organism evidence="2 3">
    <name type="scientific">Cucumis sativus</name>
    <name type="common">Cucumber</name>
    <dbReference type="NCBI Taxonomy" id="3659"/>
    <lineage>
        <taxon>Eukaryota</taxon>
        <taxon>Viridiplantae</taxon>
        <taxon>Streptophyta</taxon>
        <taxon>Embryophyta</taxon>
        <taxon>Tracheophyta</taxon>
        <taxon>Spermatophyta</taxon>
        <taxon>Magnoliopsida</taxon>
        <taxon>eudicotyledons</taxon>
        <taxon>Gunneridae</taxon>
        <taxon>Pentapetalae</taxon>
        <taxon>rosids</taxon>
        <taxon>fabids</taxon>
        <taxon>Cucurbitales</taxon>
        <taxon>Cucurbitaceae</taxon>
        <taxon>Benincaseae</taxon>
        <taxon>Cucumis</taxon>
    </lineage>
</organism>
<evidence type="ECO:0000256" key="1">
    <source>
        <dbReference type="SAM" id="SignalP"/>
    </source>
</evidence>
<feature type="chain" id="PRO_5001965208" evidence="1">
    <location>
        <begin position="20"/>
        <end position="103"/>
    </location>
</feature>
<proteinExistence type="predicted"/>
<dbReference type="EMBL" id="CM002926">
    <property type="protein sequence ID" value="KGN49813.1"/>
    <property type="molecule type" value="Genomic_DNA"/>
</dbReference>
<feature type="signal peptide" evidence="1">
    <location>
        <begin position="1"/>
        <end position="19"/>
    </location>
</feature>